<reference evidence="9" key="1">
    <citation type="submission" date="2018-09" db="EMBL/GenBank/DDBJ databases">
        <title>Chryseolinea sp. KIS68-18 isolated from soil.</title>
        <authorList>
            <person name="Weon H.-Y."/>
            <person name="Kwon S.-W."/>
            <person name="Lee S.A."/>
        </authorList>
    </citation>
    <scope>NUCLEOTIDE SEQUENCE [LARGE SCALE GENOMIC DNA]</scope>
    <source>
        <strain evidence="9">KIS68-18</strain>
    </source>
</reference>
<dbReference type="CDD" id="cd00075">
    <property type="entry name" value="HATPase"/>
    <property type="match status" value="1"/>
</dbReference>
<keyword evidence="5" id="KW-0175">Coiled coil</keyword>
<dbReference type="Pfam" id="PF00512">
    <property type="entry name" value="HisKA"/>
    <property type="match status" value="1"/>
</dbReference>
<dbReference type="OrthoDB" id="9810447at2"/>
<dbReference type="InterPro" id="IPR005467">
    <property type="entry name" value="His_kinase_dom"/>
</dbReference>
<dbReference type="SMART" id="SM00388">
    <property type="entry name" value="HisKA"/>
    <property type="match status" value="1"/>
</dbReference>
<dbReference type="PROSITE" id="PS50109">
    <property type="entry name" value="HIS_KIN"/>
    <property type="match status" value="1"/>
</dbReference>
<dbReference type="Gene3D" id="3.30.565.10">
    <property type="entry name" value="Histidine kinase-like ATPase, C-terminal domain"/>
    <property type="match status" value="1"/>
</dbReference>
<organism evidence="8 9">
    <name type="scientific">Chryseolinea soli</name>
    <dbReference type="NCBI Taxonomy" id="2321403"/>
    <lineage>
        <taxon>Bacteria</taxon>
        <taxon>Pseudomonadati</taxon>
        <taxon>Bacteroidota</taxon>
        <taxon>Cytophagia</taxon>
        <taxon>Cytophagales</taxon>
        <taxon>Fulvivirgaceae</taxon>
        <taxon>Chryseolinea</taxon>
    </lineage>
</organism>
<dbReference type="Gene3D" id="1.25.40.10">
    <property type="entry name" value="Tetratricopeptide repeat domain"/>
    <property type="match status" value="1"/>
</dbReference>
<dbReference type="Proteomes" id="UP000266183">
    <property type="component" value="Chromosome"/>
</dbReference>
<dbReference type="PANTHER" id="PTHR43547:SF2">
    <property type="entry name" value="HYBRID SIGNAL TRANSDUCTION HISTIDINE KINASE C"/>
    <property type="match status" value="1"/>
</dbReference>
<dbReference type="KEGG" id="chk:D4L85_24260"/>
<dbReference type="InterPro" id="IPR003661">
    <property type="entry name" value="HisK_dim/P_dom"/>
</dbReference>
<evidence type="ECO:0000256" key="3">
    <source>
        <dbReference type="ARBA" id="ARBA00022553"/>
    </source>
</evidence>
<dbReference type="RefSeq" id="WP_119756743.1">
    <property type="nucleotide sequence ID" value="NZ_CP032382.1"/>
</dbReference>
<keyword evidence="6" id="KW-0812">Transmembrane</keyword>
<feature type="repeat" description="TPR" evidence="4">
    <location>
        <begin position="125"/>
        <end position="158"/>
    </location>
</feature>
<gene>
    <name evidence="8" type="ORF">D4L85_24260</name>
</gene>
<dbReference type="AlphaFoldDB" id="A0A385SQS7"/>
<comment type="catalytic activity">
    <reaction evidence="1">
        <text>ATP + protein L-histidine = ADP + protein N-phospho-L-histidine.</text>
        <dbReference type="EC" id="2.7.13.3"/>
    </reaction>
</comment>
<evidence type="ECO:0000256" key="5">
    <source>
        <dbReference type="SAM" id="Coils"/>
    </source>
</evidence>
<protein>
    <recommendedName>
        <fullName evidence="2">histidine kinase</fullName>
        <ecNumber evidence="2">2.7.13.3</ecNumber>
    </recommendedName>
</protein>
<evidence type="ECO:0000259" key="7">
    <source>
        <dbReference type="PROSITE" id="PS50109"/>
    </source>
</evidence>
<dbReference type="EMBL" id="CP032382">
    <property type="protein sequence ID" value="AYB33509.1"/>
    <property type="molecule type" value="Genomic_DNA"/>
</dbReference>
<accession>A0A385SQS7</accession>
<dbReference type="SUPFAM" id="SSF55874">
    <property type="entry name" value="ATPase domain of HSP90 chaperone/DNA topoisomerase II/histidine kinase"/>
    <property type="match status" value="1"/>
</dbReference>
<keyword evidence="4" id="KW-0802">TPR repeat</keyword>
<dbReference type="CDD" id="cd00082">
    <property type="entry name" value="HisKA"/>
    <property type="match status" value="1"/>
</dbReference>
<dbReference type="InterPro" id="IPR019734">
    <property type="entry name" value="TPR_rpt"/>
</dbReference>
<feature type="domain" description="Histidine kinase" evidence="7">
    <location>
        <begin position="422"/>
        <end position="640"/>
    </location>
</feature>
<keyword evidence="6" id="KW-0472">Membrane</keyword>
<dbReference type="EC" id="2.7.13.3" evidence="2"/>
<feature type="coiled-coil region" evidence="5">
    <location>
        <begin position="388"/>
        <end position="415"/>
    </location>
</feature>
<dbReference type="Pfam" id="PF02518">
    <property type="entry name" value="HATPase_c"/>
    <property type="match status" value="1"/>
</dbReference>
<dbReference type="SUPFAM" id="SSF48452">
    <property type="entry name" value="TPR-like"/>
    <property type="match status" value="2"/>
</dbReference>
<dbReference type="InterPro" id="IPR011990">
    <property type="entry name" value="TPR-like_helical_dom_sf"/>
</dbReference>
<feature type="coiled-coil region" evidence="5">
    <location>
        <begin position="320"/>
        <end position="356"/>
    </location>
</feature>
<dbReference type="SMART" id="SM00387">
    <property type="entry name" value="HATPase_c"/>
    <property type="match status" value="1"/>
</dbReference>
<dbReference type="Gene3D" id="1.10.287.130">
    <property type="match status" value="1"/>
</dbReference>
<keyword evidence="3" id="KW-0597">Phosphoprotein</keyword>
<dbReference type="InterPro" id="IPR003594">
    <property type="entry name" value="HATPase_dom"/>
</dbReference>
<dbReference type="PRINTS" id="PR00344">
    <property type="entry name" value="BCTRLSENSOR"/>
</dbReference>
<name>A0A385SQS7_9BACT</name>
<dbReference type="Pfam" id="PF13424">
    <property type="entry name" value="TPR_12"/>
    <property type="match status" value="1"/>
</dbReference>
<feature type="transmembrane region" description="Helical" evidence="6">
    <location>
        <begin position="362"/>
        <end position="385"/>
    </location>
</feature>
<evidence type="ECO:0000256" key="4">
    <source>
        <dbReference type="PROSITE-ProRule" id="PRU00339"/>
    </source>
</evidence>
<dbReference type="InterPro" id="IPR004358">
    <property type="entry name" value="Sig_transdc_His_kin-like_C"/>
</dbReference>
<evidence type="ECO:0000256" key="2">
    <source>
        <dbReference type="ARBA" id="ARBA00012438"/>
    </source>
</evidence>
<evidence type="ECO:0000313" key="9">
    <source>
        <dbReference type="Proteomes" id="UP000266183"/>
    </source>
</evidence>
<dbReference type="InterPro" id="IPR036097">
    <property type="entry name" value="HisK_dim/P_sf"/>
</dbReference>
<evidence type="ECO:0000256" key="6">
    <source>
        <dbReference type="SAM" id="Phobius"/>
    </source>
</evidence>
<evidence type="ECO:0000313" key="8">
    <source>
        <dbReference type="EMBL" id="AYB33509.1"/>
    </source>
</evidence>
<dbReference type="SUPFAM" id="SSF47384">
    <property type="entry name" value="Homodimeric domain of signal transducing histidine kinase"/>
    <property type="match status" value="1"/>
</dbReference>
<dbReference type="PANTHER" id="PTHR43547">
    <property type="entry name" value="TWO-COMPONENT HISTIDINE KINASE"/>
    <property type="match status" value="1"/>
</dbReference>
<keyword evidence="9" id="KW-1185">Reference proteome</keyword>
<evidence type="ECO:0000256" key="1">
    <source>
        <dbReference type="ARBA" id="ARBA00000085"/>
    </source>
</evidence>
<proteinExistence type="predicted"/>
<dbReference type="InterPro" id="IPR036890">
    <property type="entry name" value="HATPase_C_sf"/>
</dbReference>
<sequence>MMRYPVIFSVCLLGALLPYSVRAQKAEKIERLKSELTQATSDTAEIGILLSIAMTYEGYQMDSAMAYAQETLEKSERINYTQGRADALLHMGRLKRDQNKEVEALNHMFEALKLYREIGDNVQIANSLNDISIIYANSGDYKNSLDYFKQALEIFRQTGDEKGESYALNNIGAIYQEMKDEASAKDYFIQSLNIKIKRKDLYGISRGYINLGSIAENHNAWDEAMRYYKKADSINLLTNDKQVQGPNCLAMARVEQNKGNLAEARKLALRAFEVSKEINELSIMSRCSKFIAELDEKAKNYKSSLAYQKIYNQLADSLNNKNHKATLEELKGKFNVEEKEREIVILKKDKELHEAMARNNALVTYALSGSIVFLLLIVGLIYYAYRTTKTARDSLANKNREIEQQKDDLDKLNKDKDRFFSILSHDLRSPLNSLKGLSYLLFNHADMLTADETKDIKKKVDTSLDNLTELINNILEWSMTTSKKRMWTFDKLNTSTLIQKNISLYQSIAESKGVRLVHSAGDDVFGYADFQAIDTVIRNLISNSIKFSHPNSDVTVKTAVDGNTVLISVQDQGIGMPADIQEKLFTMNSSKTQAGTKNEKGTGIGLLLCKELMKENNGDIAVKSSPGEGSEFFVSFPVFKHA</sequence>
<keyword evidence="6" id="KW-1133">Transmembrane helix</keyword>
<dbReference type="GO" id="GO:0000155">
    <property type="term" value="F:phosphorelay sensor kinase activity"/>
    <property type="evidence" value="ECO:0007669"/>
    <property type="project" value="InterPro"/>
</dbReference>
<dbReference type="SMART" id="SM00028">
    <property type="entry name" value="TPR"/>
    <property type="match status" value="4"/>
</dbReference>
<dbReference type="PROSITE" id="PS50005">
    <property type="entry name" value="TPR"/>
    <property type="match status" value="1"/>
</dbReference>